<name>A8QDN2_MALGO</name>
<dbReference type="Proteomes" id="UP000008837">
    <property type="component" value="Unassembled WGS sequence"/>
</dbReference>
<evidence type="ECO:0000256" key="3">
    <source>
        <dbReference type="ARBA" id="ARBA00022692"/>
    </source>
</evidence>
<comment type="caution">
    <text evidence="7">The sequence shown here is derived from an EMBL/GenBank/DDBJ whole genome shotgun (WGS) entry which is preliminary data.</text>
</comment>
<feature type="transmembrane region" description="Helical" evidence="6">
    <location>
        <begin position="58"/>
        <end position="79"/>
    </location>
</feature>
<dbReference type="GO" id="GO:0005886">
    <property type="term" value="C:plasma membrane"/>
    <property type="evidence" value="ECO:0007669"/>
    <property type="project" value="TreeGrafter"/>
</dbReference>
<keyword evidence="8" id="KW-1185">Reference proteome</keyword>
<evidence type="ECO:0000256" key="4">
    <source>
        <dbReference type="ARBA" id="ARBA00022989"/>
    </source>
</evidence>
<feature type="transmembrane region" description="Helical" evidence="6">
    <location>
        <begin position="395"/>
        <end position="416"/>
    </location>
</feature>
<dbReference type="PANTHER" id="PTHR19432">
    <property type="entry name" value="SUGAR TRANSPORTER"/>
    <property type="match status" value="1"/>
</dbReference>
<evidence type="ECO:0000313" key="7">
    <source>
        <dbReference type="EMBL" id="EDP41409.1"/>
    </source>
</evidence>
<dbReference type="SUPFAM" id="SSF103473">
    <property type="entry name" value="MFS general substrate transporter"/>
    <property type="match status" value="1"/>
</dbReference>
<dbReference type="EMBL" id="AAYY01000023">
    <property type="protein sequence ID" value="EDP41409.1"/>
    <property type="molecule type" value="Genomic_DNA"/>
</dbReference>
<dbReference type="VEuPathDB" id="FungiDB:MGL_4222"/>
<feature type="transmembrane region" description="Helical" evidence="6">
    <location>
        <begin position="19"/>
        <end position="38"/>
    </location>
</feature>
<dbReference type="Gene3D" id="1.20.1250.20">
    <property type="entry name" value="MFS general substrate transporter like domains"/>
    <property type="match status" value="1"/>
</dbReference>
<keyword evidence="4 6" id="KW-1133">Transmembrane helix</keyword>
<feature type="transmembrane region" description="Helical" evidence="6">
    <location>
        <begin position="369"/>
        <end position="389"/>
    </location>
</feature>
<dbReference type="InParanoid" id="A8QDN2"/>
<evidence type="ECO:0000256" key="6">
    <source>
        <dbReference type="SAM" id="Phobius"/>
    </source>
</evidence>
<feature type="transmembrane region" description="Helical" evidence="6">
    <location>
        <begin position="277"/>
        <end position="299"/>
    </location>
</feature>
<feature type="transmembrane region" description="Helical" evidence="6">
    <location>
        <begin position="91"/>
        <end position="117"/>
    </location>
</feature>
<evidence type="ECO:0008006" key="9">
    <source>
        <dbReference type="Google" id="ProtNLM"/>
    </source>
</evidence>
<evidence type="ECO:0000256" key="5">
    <source>
        <dbReference type="ARBA" id="ARBA00023136"/>
    </source>
</evidence>
<dbReference type="AlphaFoldDB" id="A8QDN2"/>
<comment type="subcellular location">
    <subcellularLocation>
        <location evidence="1">Membrane</location>
        <topology evidence="1">Multi-pass membrane protein</topology>
    </subcellularLocation>
</comment>
<dbReference type="OrthoDB" id="28755at2759"/>
<dbReference type="InterPro" id="IPR036259">
    <property type="entry name" value="MFS_trans_sf"/>
</dbReference>
<dbReference type="KEGG" id="mgl:MGL_4222"/>
<feature type="transmembrane region" description="Helical" evidence="6">
    <location>
        <begin position="319"/>
        <end position="341"/>
    </location>
</feature>
<sequence length="621" mass="68948">MAAADVTWAYAIREHLMRWVHFGTLSLSLLGSQVVWSLELAYGTPYLLSLGLSKEATGYVWIAGPLSGLIMQPVLGSLSDSSMSQFRRRKYMLGSCGVVALATCLIAFSEPISLYLLDIVGIGLGDWDPSRHKHAKRMTQVLSVLGFWILDFAINGLQVISRALILDHADASQQNEANAWHGRMLHAGSIIGYWCGWVDLSTWPSLAWIGGGQFRRFAVVSAVCMVICVSITCLFTPEYGTKHTTTSPEGLITRIGASVRQVVRVGRALPVPIQRVCLVELLATMSWFPFLFYSTTYVLDMAHRKHKRHSDADHELGSFAMLCFALLAMVSGLVLPSLSLAGKMRPPLLETLPPTSSSRRRVRGMSLRTLWTFGSLLQAVLMLSTFFIYTQKQAILLVMLMGVPWSVWMWVPYAMIGEFVREAERSSMFQYSDEQWPAQRIMEHQRSSMHESIPAQRPHPYPKGFDATSQRSVSGPYGPSIVSRGPDVVRPDENPALLEESACGGTILGIHNLSIVLPQFLVALIASLIFRSIKDGQGDVAWVLRFGGVMALGAAILTRLVPLTLSERKVRHIGYTLLPDEEEAGGTGPDDTEVYETYIDESRDYCLSEWLVCDCLWVQIP</sequence>
<feature type="transmembrane region" description="Helical" evidence="6">
    <location>
        <begin position="217"/>
        <end position="235"/>
    </location>
</feature>
<keyword evidence="3 6" id="KW-0812">Transmembrane</keyword>
<feature type="transmembrane region" description="Helical" evidence="6">
    <location>
        <begin position="510"/>
        <end position="530"/>
    </location>
</feature>
<evidence type="ECO:0000256" key="2">
    <source>
        <dbReference type="ARBA" id="ARBA00022448"/>
    </source>
</evidence>
<organism evidence="7 8">
    <name type="scientific">Malassezia globosa (strain ATCC MYA-4612 / CBS 7966)</name>
    <name type="common">Dandruff-associated fungus</name>
    <dbReference type="NCBI Taxonomy" id="425265"/>
    <lineage>
        <taxon>Eukaryota</taxon>
        <taxon>Fungi</taxon>
        <taxon>Dikarya</taxon>
        <taxon>Basidiomycota</taxon>
        <taxon>Ustilaginomycotina</taxon>
        <taxon>Malasseziomycetes</taxon>
        <taxon>Malasseziales</taxon>
        <taxon>Malasseziaceae</taxon>
        <taxon>Malassezia</taxon>
    </lineage>
</organism>
<dbReference type="FunCoup" id="A8QDN2">
    <property type="interactions" value="36"/>
</dbReference>
<dbReference type="PANTHER" id="PTHR19432:SF35">
    <property type="entry name" value="SOLUTE CARRIER FAMILY 45 MEMBER 3 ISOFORM X1"/>
    <property type="match status" value="1"/>
</dbReference>
<dbReference type="OMA" id="RVCYVQV"/>
<dbReference type="GO" id="GO:0008506">
    <property type="term" value="F:sucrose:proton symporter activity"/>
    <property type="evidence" value="ECO:0007669"/>
    <property type="project" value="TreeGrafter"/>
</dbReference>
<accession>A8QDN2</accession>
<evidence type="ECO:0000256" key="1">
    <source>
        <dbReference type="ARBA" id="ARBA00004141"/>
    </source>
</evidence>
<dbReference type="RefSeq" id="XP_001728623.1">
    <property type="nucleotide sequence ID" value="XM_001728571.1"/>
</dbReference>
<evidence type="ECO:0000313" key="8">
    <source>
        <dbReference type="Proteomes" id="UP000008837"/>
    </source>
</evidence>
<keyword evidence="2" id="KW-0813">Transport</keyword>
<protein>
    <recommendedName>
        <fullName evidence="9">General alpha-glucoside permease</fullName>
    </recommendedName>
</protein>
<feature type="transmembrane region" description="Helical" evidence="6">
    <location>
        <begin position="542"/>
        <end position="561"/>
    </location>
</feature>
<gene>
    <name evidence="7" type="ORF">MGL_4222</name>
</gene>
<proteinExistence type="predicted"/>
<keyword evidence="5 6" id="KW-0472">Membrane</keyword>
<reference evidence="7 8" key="1">
    <citation type="journal article" date="2007" name="Proc. Natl. Acad. Sci. U.S.A.">
        <title>Dandruff-associated Malassezia genomes reveal convergent and divergent virulence traits shared with plant and human fungal pathogens.</title>
        <authorList>
            <person name="Xu J."/>
            <person name="Saunders C.W."/>
            <person name="Hu P."/>
            <person name="Grant R.A."/>
            <person name="Boekhout T."/>
            <person name="Kuramae E.E."/>
            <person name="Kronstad J.W."/>
            <person name="Deangelis Y.M."/>
            <person name="Reeder N.L."/>
            <person name="Johnstone K.R."/>
            <person name="Leland M."/>
            <person name="Fieno A.M."/>
            <person name="Begley W.M."/>
            <person name="Sun Y."/>
            <person name="Lacey M.P."/>
            <person name="Chaudhary T."/>
            <person name="Keough T."/>
            <person name="Chu L."/>
            <person name="Sears R."/>
            <person name="Yuan B."/>
            <person name="Dawson T.L.Jr."/>
        </authorList>
    </citation>
    <scope>NUCLEOTIDE SEQUENCE [LARGE SCALE GENOMIC DNA]</scope>
    <source>
        <strain evidence="8">ATCC MYA-4612 / CBS 7966</strain>
    </source>
</reference>
<dbReference type="GeneID" id="5852931"/>